<proteinExistence type="predicted"/>
<organism evidence="8">
    <name type="scientific">Variovorax paradoxus (strain S110)</name>
    <dbReference type="NCBI Taxonomy" id="543728"/>
    <lineage>
        <taxon>Bacteria</taxon>
        <taxon>Pseudomonadati</taxon>
        <taxon>Pseudomonadota</taxon>
        <taxon>Betaproteobacteria</taxon>
        <taxon>Burkholderiales</taxon>
        <taxon>Comamonadaceae</taxon>
        <taxon>Variovorax</taxon>
    </lineage>
</organism>
<dbReference type="GO" id="GO:0003908">
    <property type="term" value="F:methylated-DNA-[protein]-cysteine S-methyltransferase activity"/>
    <property type="evidence" value="ECO:0007669"/>
    <property type="project" value="UniProtKB-EC"/>
</dbReference>
<accession>C5CNP6</accession>
<evidence type="ECO:0000256" key="3">
    <source>
        <dbReference type="ARBA" id="ARBA00022679"/>
    </source>
</evidence>
<feature type="domain" description="Methylated-DNA-[protein]-cysteine S-methyltransferase DNA binding" evidence="7">
    <location>
        <begin position="100"/>
        <end position="181"/>
    </location>
</feature>
<dbReference type="InterPro" id="IPR036388">
    <property type="entry name" value="WH-like_DNA-bd_sf"/>
</dbReference>
<dbReference type="SUPFAM" id="SSF53155">
    <property type="entry name" value="Methylated DNA-protein cysteine methyltransferase domain"/>
    <property type="match status" value="1"/>
</dbReference>
<dbReference type="Pfam" id="PF01035">
    <property type="entry name" value="DNA_binding_1"/>
    <property type="match status" value="1"/>
</dbReference>
<keyword evidence="2 8" id="KW-0489">Methyltransferase</keyword>
<keyword evidence="4" id="KW-0227">DNA damage</keyword>
<reference evidence="8" key="1">
    <citation type="submission" date="2009-06" db="EMBL/GenBank/DDBJ databases">
        <title>Complete sequence of chromosome 1 of Variovorax paradoxus S110.</title>
        <authorList>
            <consortium name="US DOE Joint Genome Institute"/>
            <person name="Lucas S."/>
            <person name="Copeland A."/>
            <person name="Lapidus A."/>
            <person name="Glavina del Rio T."/>
            <person name="Tice H."/>
            <person name="Bruce D."/>
            <person name="Goodwin L."/>
            <person name="Pitluck S."/>
            <person name="Chertkov O."/>
            <person name="Brettin T."/>
            <person name="Detter J.C."/>
            <person name="Han C."/>
            <person name="Larimer F."/>
            <person name="Land M."/>
            <person name="Hauser L."/>
            <person name="Kyrpides N."/>
            <person name="Ovchinnikova G."/>
            <person name="Orwin P."/>
            <person name="Leadbetter J.R."/>
            <person name="Spain J.C."/>
            <person name="Han J.I."/>
        </authorList>
    </citation>
    <scope>NUCLEOTIDE SEQUENCE</scope>
    <source>
        <strain evidence="8">S110</strain>
    </source>
</reference>
<dbReference type="CDD" id="cd06445">
    <property type="entry name" value="ATase"/>
    <property type="match status" value="1"/>
</dbReference>
<protein>
    <submittedName>
        <fullName evidence="8">Methylated-DNA/protein-cysteine methyltransferase</fullName>
    </submittedName>
</protein>
<dbReference type="eggNOG" id="COG0350">
    <property type="taxonomic scope" value="Bacteria"/>
</dbReference>
<dbReference type="PROSITE" id="PS00374">
    <property type="entry name" value="MGMT"/>
    <property type="match status" value="1"/>
</dbReference>
<dbReference type="KEGG" id="vap:Vapar_2903"/>
<dbReference type="PANTHER" id="PTHR10815">
    <property type="entry name" value="METHYLATED-DNA--PROTEIN-CYSTEINE METHYLTRANSFERASE"/>
    <property type="match status" value="1"/>
</dbReference>
<dbReference type="InterPro" id="IPR036631">
    <property type="entry name" value="MGMT_N_sf"/>
</dbReference>
<comment type="catalytic activity">
    <reaction evidence="1">
        <text>a 4-O-methyl-thymidine in DNA + L-cysteinyl-[protein] = a thymidine in DNA + S-methyl-L-cysteinyl-[protein]</text>
        <dbReference type="Rhea" id="RHEA:53428"/>
        <dbReference type="Rhea" id="RHEA-COMP:10131"/>
        <dbReference type="Rhea" id="RHEA-COMP:10132"/>
        <dbReference type="Rhea" id="RHEA-COMP:13555"/>
        <dbReference type="Rhea" id="RHEA-COMP:13556"/>
        <dbReference type="ChEBI" id="CHEBI:29950"/>
        <dbReference type="ChEBI" id="CHEBI:82612"/>
        <dbReference type="ChEBI" id="CHEBI:137386"/>
        <dbReference type="ChEBI" id="CHEBI:137387"/>
        <dbReference type="EC" id="2.1.1.63"/>
    </reaction>
</comment>
<sequence>MNAASSSTDSETIEPGFALFETAIGTCALAWGPRGLVGVQLPEENGEAATRARMRLRFADLFEAEPPDSARRAIAAIQGLLNGESDDLSGIVLDMSHVSEFHQRIYAIARRIPPGQTRTYGEIAAELGDKGLSRAVGQAMGHNPFAPVVPCHRVLAAGNKPGGFSAGGGALTKLRMLDIEGARPNGMASLF</sequence>
<dbReference type="InterPro" id="IPR001497">
    <property type="entry name" value="MethylDNA_cys_MeTrfase_AS"/>
</dbReference>
<keyword evidence="3 8" id="KW-0808">Transferase</keyword>
<comment type="catalytic activity">
    <reaction evidence="6">
        <text>a 6-O-methyl-2'-deoxyguanosine in DNA + L-cysteinyl-[protein] = S-methyl-L-cysteinyl-[protein] + a 2'-deoxyguanosine in DNA</text>
        <dbReference type="Rhea" id="RHEA:24000"/>
        <dbReference type="Rhea" id="RHEA-COMP:10131"/>
        <dbReference type="Rhea" id="RHEA-COMP:10132"/>
        <dbReference type="Rhea" id="RHEA-COMP:11367"/>
        <dbReference type="Rhea" id="RHEA-COMP:11368"/>
        <dbReference type="ChEBI" id="CHEBI:29950"/>
        <dbReference type="ChEBI" id="CHEBI:82612"/>
        <dbReference type="ChEBI" id="CHEBI:85445"/>
        <dbReference type="ChEBI" id="CHEBI:85448"/>
        <dbReference type="EC" id="2.1.1.63"/>
    </reaction>
</comment>
<dbReference type="STRING" id="543728.Vapar_2903"/>
<dbReference type="EMBL" id="CP001635">
    <property type="protein sequence ID" value="ACS19523.1"/>
    <property type="molecule type" value="Genomic_DNA"/>
</dbReference>
<dbReference type="SUPFAM" id="SSF46767">
    <property type="entry name" value="Methylated DNA-protein cysteine methyltransferase, C-terminal domain"/>
    <property type="match status" value="1"/>
</dbReference>
<evidence type="ECO:0000313" key="8">
    <source>
        <dbReference type="EMBL" id="ACS19523.1"/>
    </source>
</evidence>
<dbReference type="AlphaFoldDB" id="C5CNP6"/>
<dbReference type="HOGENOM" id="CLU_000445_52_2_4"/>
<evidence type="ECO:0000259" key="7">
    <source>
        <dbReference type="Pfam" id="PF01035"/>
    </source>
</evidence>
<gene>
    <name evidence="8" type="ordered locus">Vapar_2903</name>
</gene>
<dbReference type="GO" id="GO:0006281">
    <property type="term" value="P:DNA repair"/>
    <property type="evidence" value="ECO:0007669"/>
    <property type="project" value="UniProtKB-KW"/>
</dbReference>
<evidence type="ECO:0000256" key="4">
    <source>
        <dbReference type="ARBA" id="ARBA00022763"/>
    </source>
</evidence>
<evidence type="ECO:0000256" key="2">
    <source>
        <dbReference type="ARBA" id="ARBA00022603"/>
    </source>
</evidence>
<dbReference type="InterPro" id="IPR036217">
    <property type="entry name" value="MethylDNA_cys_MeTrfase_DNAb"/>
</dbReference>
<dbReference type="InterPro" id="IPR014048">
    <property type="entry name" value="MethylDNA_cys_MeTrfase_DNA-bd"/>
</dbReference>
<evidence type="ECO:0000256" key="6">
    <source>
        <dbReference type="ARBA" id="ARBA00049348"/>
    </source>
</evidence>
<dbReference type="PANTHER" id="PTHR10815:SF5">
    <property type="entry name" value="METHYLATED-DNA--PROTEIN-CYSTEINE METHYLTRANSFERASE"/>
    <property type="match status" value="1"/>
</dbReference>
<evidence type="ECO:0000256" key="1">
    <source>
        <dbReference type="ARBA" id="ARBA00001286"/>
    </source>
</evidence>
<dbReference type="Gene3D" id="1.10.10.10">
    <property type="entry name" value="Winged helix-like DNA-binding domain superfamily/Winged helix DNA-binding domain"/>
    <property type="match status" value="1"/>
</dbReference>
<dbReference type="OrthoDB" id="9802228at2"/>
<dbReference type="NCBIfam" id="TIGR00589">
    <property type="entry name" value="ogt"/>
    <property type="match status" value="1"/>
</dbReference>
<keyword evidence="5" id="KW-0234">DNA repair</keyword>
<dbReference type="GO" id="GO:0032259">
    <property type="term" value="P:methylation"/>
    <property type="evidence" value="ECO:0007669"/>
    <property type="project" value="UniProtKB-KW"/>
</dbReference>
<name>C5CNP6_VARPS</name>
<evidence type="ECO:0000256" key="5">
    <source>
        <dbReference type="ARBA" id="ARBA00023204"/>
    </source>
</evidence>